<feature type="repeat" description="ANK" evidence="3">
    <location>
        <begin position="396"/>
        <end position="420"/>
    </location>
</feature>
<dbReference type="InterPro" id="IPR002110">
    <property type="entry name" value="Ankyrin_rpt"/>
</dbReference>
<evidence type="ECO:0000313" key="5">
    <source>
        <dbReference type="EMBL" id="KAL1608704.1"/>
    </source>
</evidence>
<dbReference type="SMART" id="SM00248">
    <property type="entry name" value="ANK"/>
    <property type="match status" value="4"/>
</dbReference>
<sequence length="453" mass="50889">MPGSAISTSSNLEKRTPNLWKQAYQALNDEEKGRERLHKLNMMLKKQLGKPNMKLRSEDGYQQLLGLIQRKAQQLEKSKSTEKIGRICNNMMKFQDIVAAGTNVGGPYVAIPAAALFSALSMNEIYMAERAAMFEVAETVAHYVVLNKKAHDWTKAHASDDADMVELKESLKMVYVGLYKAIIFASAQLMISLNGDFQWIKNVAKHYDWAGQLENLNKQQHRIEQFMHSKEWQDAIKPPPVDGDKPKQTRTGPKKAMGPGPRNPLHWAAALGVPEQVAFYVQNKEYPVNALSPQSWTAAHLAAREGHTKILKTLMTAPGIDLTIKNREERTPLHIAAIHNRKWAAKALLERHAKLLGLRDKYERTAFIIAAEKGHVEILKILKGFGQDMNETTVKQGWTALHLAAEYGKVDAVKWLVENGTKKWTKIQDGPQKGLNAKQIAELKGRSNVVEVL</sequence>
<name>A0ABR3RW97_9PLEO</name>
<dbReference type="PROSITE" id="PS50297">
    <property type="entry name" value="ANK_REP_REGION"/>
    <property type="match status" value="1"/>
</dbReference>
<dbReference type="EMBL" id="JAKIXB020000005">
    <property type="protein sequence ID" value="KAL1608704.1"/>
    <property type="molecule type" value="Genomic_DNA"/>
</dbReference>
<feature type="region of interest" description="Disordered" evidence="4">
    <location>
        <begin position="234"/>
        <end position="260"/>
    </location>
</feature>
<dbReference type="SUPFAM" id="SSF48403">
    <property type="entry name" value="Ankyrin repeat"/>
    <property type="match status" value="1"/>
</dbReference>
<keyword evidence="2 3" id="KW-0040">ANK repeat</keyword>
<gene>
    <name evidence="5" type="ORF">SLS59_001894</name>
</gene>
<evidence type="ECO:0000256" key="1">
    <source>
        <dbReference type="ARBA" id="ARBA00022737"/>
    </source>
</evidence>
<reference evidence="5 6" key="1">
    <citation type="submission" date="2024-02" db="EMBL/GenBank/DDBJ databases">
        <title>De novo assembly and annotation of 12 fungi associated with fruit tree decline syndrome in Ontario, Canada.</title>
        <authorList>
            <person name="Sulman M."/>
            <person name="Ellouze W."/>
            <person name="Ilyukhin E."/>
        </authorList>
    </citation>
    <scope>NUCLEOTIDE SEQUENCE [LARGE SCALE GENOMIC DNA]</scope>
    <source>
        <strain evidence="5 6">M97-236</strain>
    </source>
</reference>
<dbReference type="Gene3D" id="1.25.40.20">
    <property type="entry name" value="Ankyrin repeat-containing domain"/>
    <property type="match status" value="1"/>
</dbReference>
<dbReference type="PANTHER" id="PTHR24173">
    <property type="entry name" value="ANKYRIN REPEAT CONTAINING"/>
    <property type="match status" value="1"/>
</dbReference>
<dbReference type="PANTHER" id="PTHR24173:SF74">
    <property type="entry name" value="ANKYRIN REPEAT DOMAIN-CONTAINING PROTEIN 16"/>
    <property type="match status" value="1"/>
</dbReference>
<accession>A0ABR3RW97</accession>
<evidence type="ECO:0000313" key="6">
    <source>
        <dbReference type="Proteomes" id="UP001521222"/>
    </source>
</evidence>
<comment type="caution">
    <text evidence="5">The sequence shown here is derived from an EMBL/GenBank/DDBJ whole genome shotgun (WGS) entry which is preliminary data.</text>
</comment>
<evidence type="ECO:0000256" key="3">
    <source>
        <dbReference type="PROSITE-ProRule" id="PRU00023"/>
    </source>
</evidence>
<evidence type="ECO:0000256" key="2">
    <source>
        <dbReference type="ARBA" id="ARBA00023043"/>
    </source>
</evidence>
<keyword evidence="1" id="KW-0677">Repeat</keyword>
<dbReference type="Proteomes" id="UP001521222">
    <property type="component" value="Unassembled WGS sequence"/>
</dbReference>
<keyword evidence="6" id="KW-1185">Reference proteome</keyword>
<proteinExistence type="predicted"/>
<dbReference type="InterPro" id="IPR036770">
    <property type="entry name" value="Ankyrin_rpt-contain_sf"/>
</dbReference>
<dbReference type="PROSITE" id="PS50088">
    <property type="entry name" value="ANK_REPEAT"/>
    <property type="match status" value="1"/>
</dbReference>
<dbReference type="Pfam" id="PF12796">
    <property type="entry name" value="Ank_2"/>
    <property type="match status" value="2"/>
</dbReference>
<organism evidence="5 6">
    <name type="scientific">Nothophoma quercina</name>
    <dbReference type="NCBI Taxonomy" id="749835"/>
    <lineage>
        <taxon>Eukaryota</taxon>
        <taxon>Fungi</taxon>
        <taxon>Dikarya</taxon>
        <taxon>Ascomycota</taxon>
        <taxon>Pezizomycotina</taxon>
        <taxon>Dothideomycetes</taxon>
        <taxon>Pleosporomycetidae</taxon>
        <taxon>Pleosporales</taxon>
        <taxon>Pleosporineae</taxon>
        <taxon>Didymellaceae</taxon>
        <taxon>Nothophoma</taxon>
    </lineage>
</organism>
<evidence type="ECO:0000256" key="4">
    <source>
        <dbReference type="SAM" id="MobiDB-lite"/>
    </source>
</evidence>
<protein>
    <submittedName>
        <fullName evidence="5">Uncharacterized protein</fullName>
    </submittedName>
</protein>